<dbReference type="Proteomes" id="UP000199227">
    <property type="component" value="Unassembled WGS sequence"/>
</dbReference>
<evidence type="ECO:0000313" key="1">
    <source>
        <dbReference type="EMBL" id="SFQ02088.1"/>
    </source>
</evidence>
<feature type="non-terminal residue" evidence="1">
    <location>
        <position position="1"/>
    </location>
</feature>
<dbReference type="EMBL" id="FOXB01000086">
    <property type="protein sequence ID" value="SFQ02088.1"/>
    <property type="molecule type" value="Genomic_DNA"/>
</dbReference>
<protein>
    <submittedName>
        <fullName evidence="1">Uncharacterized protein</fullName>
    </submittedName>
</protein>
<accession>A0A1I5V3M8</accession>
<gene>
    <name evidence="1" type="ORF">SAMN05216234_1861</name>
</gene>
<sequence length="25" mass="3038">YDEMINNFPDIELLEIDNKSLERNI</sequence>
<keyword evidence="2" id="KW-1185">Reference proteome</keyword>
<name>A0A1I5V3M8_9BACT</name>
<proteinExistence type="predicted"/>
<dbReference type="AlphaFoldDB" id="A0A1I5V3M8"/>
<organism evidence="1 2">
    <name type="scientific">Hydrogenimonas thermophila</name>
    <dbReference type="NCBI Taxonomy" id="223786"/>
    <lineage>
        <taxon>Bacteria</taxon>
        <taxon>Pseudomonadati</taxon>
        <taxon>Campylobacterota</taxon>
        <taxon>Epsilonproteobacteria</taxon>
        <taxon>Campylobacterales</taxon>
        <taxon>Hydrogenimonadaceae</taxon>
        <taxon>Hydrogenimonas</taxon>
    </lineage>
</organism>
<reference evidence="1 2" key="1">
    <citation type="submission" date="2016-10" db="EMBL/GenBank/DDBJ databases">
        <authorList>
            <person name="de Groot N.N."/>
        </authorList>
    </citation>
    <scope>NUCLEOTIDE SEQUENCE [LARGE SCALE GENOMIC DNA]</scope>
    <source>
        <strain evidence="1 2">EP1-55-1</strain>
    </source>
</reference>
<evidence type="ECO:0000313" key="2">
    <source>
        <dbReference type="Proteomes" id="UP000199227"/>
    </source>
</evidence>